<protein>
    <submittedName>
        <fullName evidence="1">Uncharacterized protein DUF1826</fullName>
    </submittedName>
</protein>
<evidence type="ECO:0000313" key="2">
    <source>
        <dbReference type="Proteomes" id="UP000294656"/>
    </source>
</evidence>
<gene>
    <name evidence="1" type="ORF">DFP79_3266</name>
</gene>
<reference evidence="1 2" key="1">
    <citation type="submission" date="2019-03" db="EMBL/GenBank/DDBJ databases">
        <title>Genomic Encyclopedia of Type Strains, Phase III (KMG-III): the genomes of soil and plant-associated and newly described type strains.</title>
        <authorList>
            <person name="Whitman W."/>
        </authorList>
    </citation>
    <scope>NUCLEOTIDE SEQUENCE [LARGE SCALE GENOMIC DNA]</scope>
    <source>
        <strain evidence="1 2">CECT 7378</strain>
    </source>
</reference>
<dbReference type="InterPro" id="IPR014955">
    <property type="entry name" value="DUF1826"/>
</dbReference>
<dbReference type="Proteomes" id="UP000294656">
    <property type="component" value="Unassembled WGS sequence"/>
</dbReference>
<dbReference type="Pfam" id="PF08856">
    <property type="entry name" value="DUF1826"/>
    <property type="match status" value="1"/>
</dbReference>
<accession>A0A4R6M3N3</accession>
<comment type="caution">
    <text evidence="1">The sequence shown here is derived from an EMBL/GenBank/DDBJ whole genome shotgun (WGS) entry which is preliminary data.</text>
</comment>
<dbReference type="AlphaFoldDB" id="A0A4R6M3N3"/>
<name>A0A4R6M3N3_9GAMM</name>
<organism evidence="1 2">
    <name type="scientific">Marinomonas balearica</name>
    <dbReference type="NCBI Taxonomy" id="491947"/>
    <lineage>
        <taxon>Bacteria</taxon>
        <taxon>Pseudomonadati</taxon>
        <taxon>Pseudomonadota</taxon>
        <taxon>Gammaproteobacteria</taxon>
        <taxon>Oceanospirillales</taxon>
        <taxon>Oceanospirillaceae</taxon>
        <taxon>Marinomonas</taxon>
    </lineage>
</organism>
<keyword evidence="2" id="KW-1185">Reference proteome</keyword>
<evidence type="ECO:0000313" key="1">
    <source>
        <dbReference type="EMBL" id="TDO95908.1"/>
    </source>
</evidence>
<proteinExistence type="predicted"/>
<dbReference type="OrthoDB" id="5342505at2"/>
<sequence>MSLAASSSTESSHREVVETVFCRSSHLVEELVDISQIYESELNFVAWNRTLETALEEAVEHLVSILSERTKVFSHSETVSVLSIDTTLRRIFPEFDGRDILINDIALLFDAFSCLFELEEVGLRIALVKRAMCPRFHVDQVPCRLVTTYCGPATQWLENSNINRAKLGRGNDGLADEISGLMAKDTVKLQLKAGDVALLKGEKWPDNESLGAVHRSPDVSEDEVRLLVTFDFA</sequence>
<dbReference type="RefSeq" id="WP_133504970.1">
    <property type="nucleotide sequence ID" value="NZ_SNXC01000015.1"/>
</dbReference>
<dbReference type="EMBL" id="SNXC01000015">
    <property type="protein sequence ID" value="TDO95908.1"/>
    <property type="molecule type" value="Genomic_DNA"/>
</dbReference>